<dbReference type="EMBL" id="LR743511">
    <property type="protein sequence ID" value="CAA2145127.1"/>
    <property type="molecule type" value="Genomic_DNA"/>
</dbReference>
<organism evidence="2">
    <name type="scientific">Methylobacterium bullatum</name>
    <dbReference type="NCBI Taxonomy" id="570505"/>
    <lineage>
        <taxon>Bacteria</taxon>
        <taxon>Pseudomonadati</taxon>
        <taxon>Pseudomonadota</taxon>
        <taxon>Alphaproteobacteria</taxon>
        <taxon>Hyphomicrobiales</taxon>
        <taxon>Methylobacteriaceae</taxon>
        <taxon>Methylobacterium</taxon>
    </lineage>
</organism>
<feature type="region of interest" description="Disordered" evidence="1">
    <location>
        <begin position="1"/>
        <end position="40"/>
    </location>
</feature>
<name>A0A679KCZ6_9HYPH</name>
<proteinExistence type="predicted"/>
<reference evidence="2" key="1">
    <citation type="submission" date="2019-12" db="EMBL/GenBank/DDBJ databases">
        <authorList>
            <person name="Cremers G."/>
        </authorList>
    </citation>
    <scope>NUCLEOTIDE SEQUENCE</scope>
    <source>
        <strain evidence="2">Mbul2</strain>
    </source>
</reference>
<sequence>MRPNRTEASEDASPAATQPSDVPAAHVRRGDAGRGASSARARRYALDLMPIIDAMRGEVGRKPQSPAPELALRGVCKPRGGAVWTPVDVGRLLHRIGTERAR</sequence>
<dbReference type="AlphaFoldDB" id="A0A679KCZ6"/>
<evidence type="ECO:0000256" key="1">
    <source>
        <dbReference type="SAM" id="MobiDB-lite"/>
    </source>
</evidence>
<gene>
    <name evidence="2" type="ORF">MBLL_04248</name>
</gene>
<protein>
    <submittedName>
        <fullName evidence="2">Uncharacterized protein</fullName>
    </submittedName>
</protein>
<evidence type="ECO:0000313" key="2">
    <source>
        <dbReference type="EMBL" id="CAA2145127.1"/>
    </source>
</evidence>
<accession>A0A679KCZ6</accession>